<reference evidence="3" key="2">
    <citation type="submission" date="2012-03" db="EMBL/GenBank/DDBJ databases">
        <authorList>
            <person name="Koskinen P."/>
            <person name="Laine P."/>
            <person name="Niemi O."/>
            <person name="Nykyri J."/>
            <person name="Harjunpaa H."/>
            <person name="Auvinen P."/>
            <person name="Paulin L."/>
            <person name="Pirhonen M."/>
            <person name="Palva T."/>
            <person name="Holm L."/>
        </authorList>
    </citation>
    <scope>NUCLEOTIDE SEQUENCE</scope>
    <source>
        <strain evidence="3">SCC3193</strain>
    </source>
</reference>
<keyword evidence="6" id="KW-1185">Reference proteome</keyword>
<reference evidence="4" key="4">
    <citation type="submission" date="2024-05" db="EMBL/GenBank/DDBJ databases">
        <title>Identification of Pectobacterium versatile causing blackleg of potato from New York State with a whole genome sequencing approach.</title>
        <authorList>
            <person name="Ma X."/>
            <person name="Swingle B."/>
        </authorList>
    </citation>
    <scope>NUCLEOTIDE SEQUENCE</scope>
    <source>
        <strain evidence="4">NY1588A</strain>
    </source>
</reference>
<dbReference type="Pfam" id="PF13569">
    <property type="entry name" value="DUF4132"/>
    <property type="match status" value="1"/>
</dbReference>
<dbReference type="Gene3D" id="1.25.10.10">
    <property type="entry name" value="Leucine-rich Repeat Variant"/>
    <property type="match status" value="1"/>
</dbReference>
<proteinExistence type="predicted"/>
<dbReference type="STRING" id="1905730.W5S_0132"/>
<dbReference type="eggNOG" id="COG1413">
    <property type="taxonomic scope" value="Bacteria"/>
</dbReference>
<reference evidence="3 5" key="1">
    <citation type="journal article" date="2012" name="J. Bacteriol.">
        <title>Genome sequence of Pectobacterium sp. strain SCC3193.</title>
        <authorList>
            <person name="Koskinen J.P."/>
            <person name="Laine P."/>
            <person name="Niemi O."/>
            <person name="Nykyri J."/>
            <person name="Harjunpaa H."/>
            <person name="Auvinen P."/>
            <person name="Paulin L."/>
            <person name="Pirhonen M."/>
            <person name="Palva T."/>
            <person name="Holm L."/>
        </authorList>
    </citation>
    <scope>NUCLEOTIDE SEQUENCE [LARGE SCALE GENOMIC DNA]</scope>
    <source>
        <strain evidence="3 5">SCC3193</strain>
    </source>
</reference>
<dbReference type="Proteomes" id="UP001194579">
    <property type="component" value="Unassembled WGS sequence"/>
</dbReference>
<keyword evidence="1" id="KW-0175">Coiled coil</keyword>
<feature type="coiled-coil region" evidence="1">
    <location>
        <begin position="383"/>
        <end position="410"/>
    </location>
</feature>
<dbReference type="EMBL" id="CP003415">
    <property type="protein sequence ID" value="AFI88271.1"/>
    <property type="molecule type" value="Genomic_DNA"/>
</dbReference>
<dbReference type="EMBL" id="WABS01000016">
    <property type="protein sequence ID" value="MBI0554752.1"/>
    <property type="molecule type" value="Genomic_DNA"/>
</dbReference>
<reference evidence="6" key="3">
    <citation type="submission" date="2023-07" db="EMBL/GenBank/DDBJ databases">
        <title>Identification of Pectobacterium versatile causing blackleg of potato from New York State with a whole genome sequencing approach.</title>
        <authorList>
            <person name="Ma X."/>
            <person name="Swingle B."/>
        </authorList>
    </citation>
    <scope>NUCLEOTIDE SEQUENCE [LARGE SCALE GENOMIC DNA]</scope>
    <source>
        <strain evidence="6">NY1588A</strain>
    </source>
</reference>
<accession>A0A0H3HWS7</accession>
<evidence type="ECO:0000313" key="6">
    <source>
        <dbReference type="Proteomes" id="UP001194579"/>
    </source>
</evidence>
<dbReference type="GO" id="GO:0016829">
    <property type="term" value="F:lyase activity"/>
    <property type="evidence" value="ECO:0007669"/>
    <property type="project" value="UniProtKB-KW"/>
</dbReference>
<evidence type="ECO:0000313" key="3">
    <source>
        <dbReference type="EMBL" id="AFI88271.1"/>
    </source>
</evidence>
<evidence type="ECO:0000313" key="4">
    <source>
        <dbReference type="EMBL" id="MBI0554752.1"/>
    </source>
</evidence>
<evidence type="ECO:0000256" key="1">
    <source>
        <dbReference type="SAM" id="Coils"/>
    </source>
</evidence>
<dbReference type="AlphaFoldDB" id="A0A0H3HWS7"/>
<keyword evidence="3" id="KW-0456">Lyase</keyword>
<evidence type="ECO:0000313" key="5">
    <source>
        <dbReference type="Proteomes" id="UP000008044"/>
    </source>
</evidence>
<evidence type="ECO:0000259" key="2">
    <source>
        <dbReference type="Pfam" id="PF13569"/>
    </source>
</evidence>
<dbReference type="HOGENOM" id="CLU_263579_0_0_6"/>
<sequence>MIRKLFDLFPFFGNKDITPTEKLLQESLLPLAEFDKTLPEKLFDYVMSGTEPEVVYTLNQLDADKATVLLDKPGTVDWWYVQNNSFNSNEYNKIIRQAINSRYKLYSEVGKELTNEQIIRFAKVLAAVCQNKNIKVTTGEVPNWMIYLLCDALFTTLKSTSNESLKLMHRTGWRIQLLADLIASEQGHDKGESILFAIFDRAEISEHYISQLNIFFELPDLYAYIEDHAQFVRTTLVEKLSAPGLIQFLKYLSERETLRISFSDVIVKLALEQRKTVRNEAEPLLNILPASDVKMHLSDILFNGTPKQRSQAADLFARQGENKDILEHALQLEKSKAVIKSIESAITRFGVVDTAKNIELPDLPELTLLADTPLPESAKDILIENLVEMVEKAKINAEKEIEENKSSKHKYKWAQNYYNEIKGISADRCRYLVDRLNLGNNATPLSSEEVNVIKYKKRISNLPEFTLYHAMRVIFGNEHGNVNLSTTRIENEAPAHVLAGLELRQIESVLQKLACRDPAREVAKLCLESYNDGLKLFPKPEQLWPFFSQYPEYIAEALGLLPNKSENKYRQFELGHAFELLGKFPTIPAQFIPRIMELALGENKTFRVSAQQLLEKLPNVHVNAQESLHSAKQEIRITTIEWLARIKNKDSIAPLYALLKKEKRETVRAALLAALEQFGEDISPYLSEKILREEALKGLKANPPASMSWFDYSVIPPLKWENGKAVDADIIKWWIILTVKLKAPTGNALLQRYVGLLAKESQHKLGHFILHTFIAQDVKNPSLEDAMLEAHKEAPGRLKNYQYYLERYPEYYQKYENYTLEQVTEEIKHEVLRRYLGSAISEKGMLALTSHIEGHVAVSALRNYMRDHYPRRSQIEAMICAVAVSDDPIIIQLLLSLSRRYRTAAIQEKARELVKEIADRNGWSADELADRTIPTAGMDETGTLVLEYGERTFTARMDSKQRLVLLNPEGKEIKALPAARKTDNEEQIKDAKKLFSSSKKELKQIIDLQTARLYESMCAQRQWSSEDWQTYIMIHPVMRPLIERLVWQEIKDGQVLNTFRPTDDGCLINLEDDEVELSSGTVIQLAHAAVVDNDTREAWIAHFNDYKVTFLFSQMVNTVPELDLKQVEIEDRKGWLTDTFTLRGVLTKMGYQRAPAEDGGSFGHYYKHFSSLDLYVNIGFSGSYVPEENIPAVLFDLSFEKNQQNYWDRNNLALQDVPPILLAESYADYLKVALACSGYDADWESKTPW</sequence>
<protein>
    <submittedName>
        <fullName evidence="4">DUF4132 domain-containing protein</fullName>
    </submittedName>
    <submittedName>
        <fullName evidence="3">PBS lyase HEAT domain protein repeat-containing protein</fullName>
    </submittedName>
</protein>
<dbReference type="SUPFAM" id="SSF48371">
    <property type="entry name" value="ARM repeat"/>
    <property type="match status" value="1"/>
</dbReference>
<dbReference type="InterPro" id="IPR025406">
    <property type="entry name" value="DUF4132"/>
</dbReference>
<gene>
    <name evidence="3" type="ordered locus">W5S_0132</name>
    <name evidence="4" type="ORF">F6Q06_09665</name>
</gene>
<organism evidence="3 5">
    <name type="scientific">Pectobacterium parmentieri</name>
    <dbReference type="NCBI Taxonomy" id="1905730"/>
    <lineage>
        <taxon>Bacteria</taxon>
        <taxon>Pseudomonadati</taxon>
        <taxon>Pseudomonadota</taxon>
        <taxon>Gammaproteobacteria</taxon>
        <taxon>Enterobacterales</taxon>
        <taxon>Pectobacteriaceae</taxon>
        <taxon>Pectobacterium</taxon>
    </lineage>
</organism>
<dbReference type="Proteomes" id="UP000008044">
    <property type="component" value="Chromosome"/>
</dbReference>
<dbReference type="RefSeq" id="WP_014698437.1">
    <property type="nucleotide sequence ID" value="NC_017845.1"/>
</dbReference>
<name>A0A0H3HWS7_PECPM</name>
<dbReference type="InterPro" id="IPR016024">
    <property type="entry name" value="ARM-type_fold"/>
</dbReference>
<dbReference type="KEGG" id="pec:W5S_0132"/>
<dbReference type="PATRIC" id="fig|1166016.3.peg.138"/>
<feature type="domain" description="DUF4132" evidence="2">
    <location>
        <begin position="970"/>
        <end position="1122"/>
    </location>
</feature>
<dbReference type="InterPro" id="IPR011989">
    <property type="entry name" value="ARM-like"/>
</dbReference>